<dbReference type="PANTHER" id="PTHR11895:SF173">
    <property type="entry name" value="GLUTAMYL-TRNA AMIDOTRANSFERASE SUBUNIT A"/>
    <property type="match status" value="1"/>
</dbReference>
<dbReference type="InterPro" id="IPR036928">
    <property type="entry name" value="AS_sf"/>
</dbReference>
<evidence type="ECO:0000259" key="1">
    <source>
        <dbReference type="Pfam" id="PF01425"/>
    </source>
</evidence>
<dbReference type="RefSeq" id="WP_379722312.1">
    <property type="nucleotide sequence ID" value="NZ_JBHRYJ010000001.1"/>
</dbReference>
<dbReference type="InterPro" id="IPR000120">
    <property type="entry name" value="Amidase"/>
</dbReference>
<dbReference type="Pfam" id="PF01425">
    <property type="entry name" value="Amidase"/>
    <property type="match status" value="1"/>
</dbReference>
<organism evidence="2 3">
    <name type="scientific">Ferrovibrio xuzhouensis</name>
    <dbReference type="NCBI Taxonomy" id="1576914"/>
    <lineage>
        <taxon>Bacteria</taxon>
        <taxon>Pseudomonadati</taxon>
        <taxon>Pseudomonadota</taxon>
        <taxon>Alphaproteobacteria</taxon>
        <taxon>Rhodospirillales</taxon>
        <taxon>Rhodospirillaceae</taxon>
        <taxon>Ferrovibrio</taxon>
    </lineage>
</organism>
<reference evidence="3" key="1">
    <citation type="journal article" date="2019" name="Int. J. Syst. Evol. Microbiol.">
        <title>The Global Catalogue of Microorganisms (GCM) 10K type strain sequencing project: providing services to taxonomists for standard genome sequencing and annotation.</title>
        <authorList>
            <consortium name="The Broad Institute Genomics Platform"/>
            <consortium name="The Broad Institute Genome Sequencing Center for Infectious Disease"/>
            <person name="Wu L."/>
            <person name="Ma J."/>
        </authorList>
    </citation>
    <scope>NUCLEOTIDE SEQUENCE [LARGE SCALE GENOMIC DNA]</scope>
    <source>
        <strain evidence="3">KCTC 42182</strain>
    </source>
</reference>
<dbReference type="SUPFAM" id="SSF75304">
    <property type="entry name" value="Amidase signature (AS) enzymes"/>
    <property type="match status" value="1"/>
</dbReference>
<keyword evidence="2" id="KW-0378">Hydrolase</keyword>
<dbReference type="Gene3D" id="3.90.1300.10">
    <property type="entry name" value="Amidase signature (AS) domain"/>
    <property type="match status" value="1"/>
</dbReference>
<dbReference type="GO" id="GO:0004040">
    <property type="term" value="F:amidase activity"/>
    <property type="evidence" value="ECO:0007669"/>
    <property type="project" value="UniProtKB-EC"/>
</dbReference>
<dbReference type="EMBL" id="JBHRYJ010000001">
    <property type="protein sequence ID" value="MFC3674821.1"/>
    <property type="molecule type" value="Genomic_DNA"/>
</dbReference>
<name>A0ABV7VDY0_9PROT</name>
<dbReference type="InterPro" id="IPR023631">
    <property type="entry name" value="Amidase_dom"/>
</dbReference>
<gene>
    <name evidence="2" type="ORF">ACFOOQ_04645</name>
</gene>
<keyword evidence="3" id="KW-1185">Reference proteome</keyword>
<feature type="domain" description="Amidase" evidence="1">
    <location>
        <begin position="25"/>
        <end position="443"/>
    </location>
</feature>
<dbReference type="EC" id="3.5.1.4" evidence="2"/>
<dbReference type="Proteomes" id="UP001595711">
    <property type="component" value="Unassembled WGS sequence"/>
</dbReference>
<evidence type="ECO:0000313" key="2">
    <source>
        <dbReference type="EMBL" id="MFC3674821.1"/>
    </source>
</evidence>
<comment type="caution">
    <text evidence="2">The sequence shown here is derived from an EMBL/GenBank/DDBJ whole genome shotgun (WGS) entry which is preliminary data.</text>
</comment>
<protein>
    <submittedName>
        <fullName evidence="2">Amidase</fullName>
        <ecNumber evidence="2">3.5.1.4</ecNumber>
    </submittedName>
</protein>
<evidence type="ECO:0000313" key="3">
    <source>
        <dbReference type="Proteomes" id="UP001595711"/>
    </source>
</evidence>
<sequence length="462" mass="48822">MAALHDLTAHDLWMGYRTGRISPVEATKAALDRITAWEPKLNAMYITDAAGALAQAKAAEKRWKAGAALGPLDGVPITIKDNIATKGWPAPVGTAAGDLTPGTVDAPPAARVREAGCVILGKTTMPDFGMLASGVSSLHGITRNPWNTMRNTAGSSSGAGAAIAAGYGPLALGTDIGGSVRLPAAYNGIFALKPSLGRVPVNPPWLGRVTGPMTRTVMDAALLMNELTRPDARDYMCLPYEEMDYPKLLDGEVKGKRIGLLLDIGTGLPLQPAVRDAIERAAKLFAAAGATVEPVKPFISQAMVDGLDVVFRSRAWADFEQMTPERQAKVLPFIASWCRTAAGLTAADAMRGMAQLFALREAAVTATEPFDFLLSPTSPITAYAAEEACPGDDPAQPFGHICFTAPFNMSEQPAASICCGYDAGGLPIGLQIIGHRFDDAGVLRMAHIFEQLRPALHPWPQP</sequence>
<proteinExistence type="predicted"/>
<dbReference type="PANTHER" id="PTHR11895">
    <property type="entry name" value="TRANSAMIDASE"/>
    <property type="match status" value="1"/>
</dbReference>
<dbReference type="NCBIfam" id="NF005450">
    <property type="entry name" value="PRK07042.1"/>
    <property type="match status" value="1"/>
</dbReference>
<accession>A0ABV7VDY0</accession>